<name>D7KUX6_ARALL</name>
<evidence type="ECO:0000313" key="2">
    <source>
        <dbReference type="Proteomes" id="UP000008694"/>
    </source>
</evidence>
<dbReference type="AlphaFoldDB" id="D7KUX6"/>
<gene>
    <name evidence="1" type="ORF">ARALYDRAFT_894417</name>
</gene>
<dbReference type="Gramene" id="scaffold_201491.1">
    <property type="protein sequence ID" value="scaffold_201491.1"/>
    <property type="gene ID" value="scaffold_201491.1"/>
</dbReference>
<evidence type="ECO:0000313" key="1">
    <source>
        <dbReference type="EMBL" id="EFH63351.1"/>
    </source>
</evidence>
<protein>
    <submittedName>
        <fullName evidence="1">Predicted protein</fullName>
    </submittedName>
</protein>
<reference evidence="2" key="1">
    <citation type="journal article" date="2011" name="Nat. Genet.">
        <title>The Arabidopsis lyrata genome sequence and the basis of rapid genome size change.</title>
        <authorList>
            <person name="Hu T.T."/>
            <person name="Pattyn P."/>
            <person name="Bakker E.G."/>
            <person name="Cao J."/>
            <person name="Cheng J.-F."/>
            <person name="Clark R.M."/>
            <person name="Fahlgren N."/>
            <person name="Fawcett J.A."/>
            <person name="Grimwood J."/>
            <person name="Gundlach H."/>
            <person name="Haberer G."/>
            <person name="Hollister J.D."/>
            <person name="Ossowski S."/>
            <person name="Ottilar R.P."/>
            <person name="Salamov A.A."/>
            <person name="Schneeberger K."/>
            <person name="Spannagl M."/>
            <person name="Wang X."/>
            <person name="Yang L."/>
            <person name="Nasrallah M.E."/>
            <person name="Bergelson J."/>
            <person name="Carrington J.C."/>
            <person name="Gaut B.S."/>
            <person name="Schmutz J."/>
            <person name="Mayer K.F.X."/>
            <person name="Van de Peer Y."/>
            <person name="Grigoriev I.V."/>
            <person name="Nordborg M."/>
            <person name="Weigel D."/>
            <person name="Guo Y.-L."/>
        </authorList>
    </citation>
    <scope>NUCLEOTIDE SEQUENCE [LARGE SCALE GENOMIC DNA]</scope>
    <source>
        <strain evidence="2">cv. MN47</strain>
    </source>
</reference>
<dbReference type="EMBL" id="GL348714">
    <property type="protein sequence ID" value="EFH63351.1"/>
    <property type="molecule type" value="Genomic_DNA"/>
</dbReference>
<proteinExistence type="predicted"/>
<accession>D7KUX6</accession>
<dbReference type="HOGENOM" id="CLU_3109132_0_0_1"/>
<dbReference type="Proteomes" id="UP000008694">
    <property type="component" value="Unassembled WGS sequence"/>
</dbReference>
<keyword evidence="2" id="KW-1185">Reference proteome</keyword>
<organism evidence="2">
    <name type="scientific">Arabidopsis lyrata subsp. lyrata</name>
    <name type="common">Lyre-leaved rock-cress</name>
    <dbReference type="NCBI Taxonomy" id="81972"/>
    <lineage>
        <taxon>Eukaryota</taxon>
        <taxon>Viridiplantae</taxon>
        <taxon>Streptophyta</taxon>
        <taxon>Embryophyta</taxon>
        <taxon>Tracheophyta</taxon>
        <taxon>Spermatophyta</taxon>
        <taxon>Magnoliopsida</taxon>
        <taxon>eudicotyledons</taxon>
        <taxon>Gunneridae</taxon>
        <taxon>Pentapetalae</taxon>
        <taxon>rosids</taxon>
        <taxon>malvids</taxon>
        <taxon>Brassicales</taxon>
        <taxon>Brassicaceae</taxon>
        <taxon>Camelineae</taxon>
        <taxon>Arabidopsis</taxon>
    </lineage>
</organism>
<sequence length="51" mass="5445">MTTLSRATIVAISPILTIADKTSCSLIVSTSTLRFYEMVSSANPLPQSSLK</sequence>